<dbReference type="GO" id="GO:0019221">
    <property type="term" value="P:cytokine-mediated signaling pathway"/>
    <property type="evidence" value="ECO:0000318"/>
    <property type="project" value="GO_Central"/>
</dbReference>
<dbReference type="InterPro" id="IPR007110">
    <property type="entry name" value="Ig-like_dom"/>
</dbReference>
<dbReference type="SMART" id="SM00408">
    <property type="entry name" value="IGc2"/>
    <property type="match status" value="3"/>
</dbReference>
<evidence type="ECO:0000313" key="11">
    <source>
        <dbReference type="Ensembl" id="ENSPTRP00000070047.1"/>
    </source>
</evidence>
<dbReference type="Ensembl" id="ENSPTRT00000110257.1">
    <property type="protein sequence ID" value="ENSPTRP00000070047.1"/>
    <property type="gene ID" value="ENSPTRG00000011456.3"/>
</dbReference>
<keyword evidence="2" id="KW-0677">Repeat</keyword>
<evidence type="ECO:0000313" key="12">
    <source>
        <dbReference type="Proteomes" id="UP000002277"/>
    </source>
</evidence>
<keyword evidence="5 9" id="KW-1015">Disulfide bond</keyword>
<dbReference type="SMART" id="SM00409">
    <property type="entry name" value="IG"/>
    <property type="match status" value="4"/>
</dbReference>
<dbReference type="GO" id="GO:0032998">
    <property type="term" value="C:Fc-epsilon receptor I complex"/>
    <property type="evidence" value="ECO:0007669"/>
    <property type="project" value="Ensembl"/>
</dbReference>
<reference evidence="11" key="3">
    <citation type="submission" date="2025-09" db="UniProtKB">
        <authorList>
            <consortium name="Ensembl"/>
        </authorList>
    </citation>
    <scope>IDENTIFICATION</scope>
</reference>
<dbReference type="CDD" id="cd05751">
    <property type="entry name" value="IgC2_D1_LILR_KIR_like"/>
    <property type="match status" value="1"/>
</dbReference>
<protein>
    <submittedName>
        <fullName evidence="11">Leukocyte immunoglobulin like receptor A4</fullName>
    </submittedName>
</protein>
<keyword evidence="3" id="KW-0391">Immunity</keyword>
<dbReference type="AlphaFoldDB" id="A0A2I3RZC8"/>
<reference evidence="11" key="2">
    <citation type="submission" date="2025-08" db="UniProtKB">
        <authorList>
            <consortium name="Ensembl"/>
        </authorList>
    </citation>
    <scope>IDENTIFICATION</scope>
</reference>
<keyword evidence="12" id="KW-1185">Reference proteome</keyword>
<dbReference type="InterPro" id="IPR003598">
    <property type="entry name" value="Ig_sub2"/>
</dbReference>
<evidence type="ECO:0000256" key="8">
    <source>
        <dbReference type="ARBA" id="ARBA00056567"/>
    </source>
</evidence>
<dbReference type="Gene3D" id="2.60.40.10">
    <property type="entry name" value="Immunoglobulins"/>
    <property type="match status" value="4"/>
</dbReference>
<dbReference type="PANTHER" id="PTHR11738:SF98">
    <property type="entry name" value="LEUKOCYTE IMMUNOGLOBULIN-LIKE RECEPTOR SUBFAMILY A MEMBER 4"/>
    <property type="match status" value="1"/>
</dbReference>
<keyword evidence="7" id="KW-0393">Immunoglobulin domain</keyword>
<dbReference type="GO" id="GO:0034164">
    <property type="term" value="P:negative regulation of toll-like receptor 9 signaling pathway"/>
    <property type="evidence" value="ECO:0007669"/>
    <property type="project" value="Ensembl"/>
</dbReference>
<dbReference type="InterPro" id="IPR013151">
    <property type="entry name" value="Immunoglobulin_dom"/>
</dbReference>
<accession>A0A2I3RZC8</accession>
<name>A0A2I3RZC8_PANTR</name>
<dbReference type="FunCoup" id="A0A2I3RZC8">
    <property type="interactions" value="276"/>
</dbReference>
<keyword evidence="6" id="KW-0325">Glycoprotein</keyword>
<sequence>GGKSLTGNSLPGLSLGPRTRVQAENLLKPILWAEPGPVITWHNPVTIWCQGTLEAQGYRLDKEGNSMSRHILKTLESENKVKFSIPSMMWEHAGRYHCYYQSPAGWSEPSDPLELVVTAYSRPTLSALPSPVVTSGVNVTLRCASRLGLGRFTLIEEGYHRLSWTLNSHQHNHGKFQALFPMGPLTFSNRGTFRCYGYENNTPYVWSEPSDPLQLLVSGVSRKPSLLTLQGPVVTPGENLTLQCGSDVGYIRYTLYKEGADGLAQRPGRQPQAGLSQANFTLGPVSRSHGGQYRCYGAHNVSSEWSAPSDPLDILIAGQISDRPSLSVQPGPTVTSGEKVTLLCQSWGPMFTFLLTKEGAAHPPLHLRSTYRAHKYQAEFPMSPVTSAHAGTYRCYGSRSSNPYLLSHPSEPLELVVSGATETLNPAQKKSDSKTAPHLQDYTVENLIRMGVAGLVLLFLGILLFEAQHSHRSPPRCSQEANSRKDNAPFRVVEPWEQI</sequence>
<dbReference type="InterPro" id="IPR016332">
    <property type="entry name" value="A1B_glyco/leuk_Ig-like_rcpt"/>
</dbReference>
<evidence type="ECO:0000256" key="3">
    <source>
        <dbReference type="ARBA" id="ARBA00022859"/>
    </source>
</evidence>
<keyword evidence="4" id="KW-1064">Adaptive immunity</keyword>
<dbReference type="GO" id="GO:0015026">
    <property type="term" value="F:coreceptor activity"/>
    <property type="evidence" value="ECO:0007669"/>
    <property type="project" value="Ensembl"/>
</dbReference>
<dbReference type="InterPro" id="IPR013783">
    <property type="entry name" value="Ig-like_fold"/>
</dbReference>
<dbReference type="SUPFAM" id="SSF48726">
    <property type="entry name" value="Immunoglobulin"/>
    <property type="match status" value="4"/>
</dbReference>
<dbReference type="FunFam" id="2.60.40.10:FF:000049">
    <property type="entry name" value="Leukocyte immunoglobulin-like receptor subfamily B member 1"/>
    <property type="match status" value="4"/>
</dbReference>
<evidence type="ECO:0000313" key="13">
    <source>
        <dbReference type="VGNC" id="VGNC:11158"/>
    </source>
</evidence>
<feature type="disulfide bond" evidence="9">
    <location>
        <begin position="49"/>
        <end position="98"/>
    </location>
</feature>
<dbReference type="InterPro" id="IPR003599">
    <property type="entry name" value="Ig_sub"/>
</dbReference>
<proteinExistence type="predicted"/>
<feature type="domain" description="Ig-like" evidence="10">
    <location>
        <begin position="123"/>
        <end position="195"/>
    </location>
</feature>
<organism evidence="11 12">
    <name type="scientific">Pan troglodytes</name>
    <name type="common">Chimpanzee</name>
    <dbReference type="NCBI Taxonomy" id="9598"/>
    <lineage>
        <taxon>Eukaryota</taxon>
        <taxon>Metazoa</taxon>
        <taxon>Chordata</taxon>
        <taxon>Craniata</taxon>
        <taxon>Vertebrata</taxon>
        <taxon>Euteleostomi</taxon>
        <taxon>Mammalia</taxon>
        <taxon>Eutheria</taxon>
        <taxon>Euarchontoglires</taxon>
        <taxon>Primates</taxon>
        <taxon>Haplorrhini</taxon>
        <taxon>Catarrhini</taxon>
        <taxon>Hominidae</taxon>
        <taxon>Pan</taxon>
    </lineage>
</organism>
<dbReference type="GO" id="GO:0032720">
    <property type="term" value="P:negative regulation of tumor necrosis factor production"/>
    <property type="evidence" value="ECO:0007669"/>
    <property type="project" value="Ensembl"/>
</dbReference>
<dbReference type="EMBL" id="AC192136">
    <property type="status" value="NOT_ANNOTATED_CDS"/>
    <property type="molecule type" value="Genomic_DNA"/>
</dbReference>
<evidence type="ECO:0000256" key="2">
    <source>
        <dbReference type="ARBA" id="ARBA00022737"/>
    </source>
</evidence>
<feature type="domain" description="Ig-like" evidence="10">
    <location>
        <begin position="224"/>
        <end position="313"/>
    </location>
</feature>
<dbReference type="GO" id="GO:0038095">
    <property type="term" value="P:Fc-epsilon receptor signaling pathway"/>
    <property type="evidence" value="ECO:0007669"/>
    <property type="project" value="Ensembl"/>
</dbReference>
<evidence type="ECO:0000256" key="6">
    <source>
        <dbReference type="ARBA" id="ARBA00023180"/>
    </source>
</evidence>
<dbReference type="GO" id="GO:0002250">
    <property type="term" value="P:adaptive immune response"/>
    <property type="evidence" value="ECO:0007669"/>
    <property type="project" value="UniProtKB-KW"/>
</dbReference>
<dbReference type="PIRSF" id="PIRSF001979">
    <property type="entry name" value="Alpha_1B_glycoprot_prd"/>
    <property type="match status" value="1"/>
</dbReference>
<dbReference type="PROSITE" id="PS50835">
    <property type="entry name" value="IG_LIKE"/>
    <property type="match status" value="3"/>
</dbReference>
<evidence type="ECO:0000256" key="1">
    <source>
        <dbReference type="ARBA" id="ARBA00022729"/>
    </source>
</evidence>
<dbReference type="GeneTree" id="ENSGT01100000263478"/>
<dbReference type="InParanoid" id="A0A2I3RZC8"/>
<feature type="disulfide bond" evidence="9">
    <location>
        <begin position="143"/>
        <end position="195"/>
    </location>
</feature>
<dbReference type="GO" id="GO:0002764">
    <property type="term" value="P:immune response-regulating signaling pathway"/>
    <property type="evidence" value="ECO:0000318"/>
    <property type="project" value="GO_Central"/>
</dbReference>
<dbReference type="GO" id="GO:0005886">
    <property type="term" value="C:plasma membrane"/>
    <property type="evidence" value="ECO:0000318"/>
    <property type="project" value="GO_Central"/>
</dbReference>
<dbReference type="VGNC" id="VGNC:11158">
    <property type="gene designation" value="LILRA4"/>
</dbReference>
<evidence type="ECO:0000256" key="9">
    <source>
        <dbReference type="PIRSR" id="PIRSR001979-1"/>
    </source>
</evidence>
<reference evidence="11 12" key="1">
    <citation type="journal article" date="2005" name="Nature">
        <title>Initial sequence of the chimpanzee genome and comparison with the human genome.</title>
        <authorList>
            <consortium name="Chimpanzee sequencing and analysis consortium"/>
        </authorList>
    </citation>
    <scope>NUCLEOTIDE SEQUENCE [LARGE SCALE GENOMIC DNA]</scope>
</reference>
<dbReference type="GO" id="GO:0032687">
    <property type="term" value="P:negative regulation of interferon-alpha production"/>
    <property type="evidence" value="ECO:0007669"/>
    <property type="project" value="Ensembl"/>
</dbReference>
<dbReference type="InterPro" id="IPR036179">
    <property type="entry name" value="Ig-like_dom_sf"/>
</dbReference>
<dbReference type="GO" id="GO:0032396">
    <property type="term" value="F:inhibitory MHC class I receptor activity"/>
    <property type="evidence" value="ECO:0000318"/>
    <property type="project" value="GO_Central"/>
</dbReference>
<dbReference type="Pfam" id="PF13895">
    <property type="entry name" value="Ig_2"/>
    <property type="match status" value="2"/>
</dbReference>
<comment type="function">
    <text evidence="8">May act as receptor for class I MHC antigens.</text>
</comment>
<dbReference type="GO" id="GO:0034156">
    <property type="term" value="P:negative regulation of toll-like receptor 7 signaling pathway"/>
    <property type="evidence" value="ECO:0007669"/>
    <property type="project" value="Ensembl"/>
</dbReference>
<evidence type="ECO:0000259" key="10">
    <source>
        <dbReference type="PROSITE" id="PS50835"/>
    </source>
</evidence>
<dbReference type="Proteomes" id="UP000002277">
    <property type="component" value="Chromosome 19"/>
</dbReference>
<dbReference type="GO" id="GO:0005102">
    <property type="term" value="F:signaling receptor binding"/>
    <property type="evidence" value="ECO:0007669"/>
    <property type="project" value="Ensembl"/>
</dbReference>
<evidence type="ECO:0000256" key="4">
    <source>
        <dbReference type="ARBA" id="ARBA00023130"/>
    </source>
</evidence>
<dbReference type="InterPro" id="IPR050412">
    <property type="entry name" value="Ig-like_Receptors_ImmuneReg"/>
</dbReference>
<dbReference type="Bgee" id="ENSPTRG00000011456">
    <property type="expression patterns" value="Expressed in testis and 2 other cell types or tissues"/>
</dbReference>
<evidence type="ECO:0000256" key="7">
    <source>
        <dbReference type="ARBA" id="ARBA00023319"/>
    </source>
</evidence>
<feature type="domain" description="Ig-like" evidence="10">
    <location>
        <begin position="324"/>
        <end position="407"/>
    </location>
</feature>
<keyword evidence="1" id="KW-0732">Signal</keyword>
<dbReference type="Pfam" id="PF00047">
    <property type="entry name" value="ig"/>
    <property type="match status" value="2"/>
</dbReference>
<evidence type="ECO:0000256" key="5">
    <source>
        <dbReference type="ARBA" id="ARBA00023157"/>
    </source>
</evidence>
<gene>
    <name evidence="11 13" type="primary">LILRA4</name>
</gene>
<dbReference type="PANTHER" id="PTHR11738">
    <property type="entry name" value="MHC CLASS I NK CELL RECEPTOR"/>
    <property type="match status" value="1"/>
</dbReference>